<protein>
    <submittedName>
        <fullName evidence="8">Peptidoglycan bridge formation protein FemAB</fullName>
    </submittedName>
</protein>
<dbReference type="PANTHER" id="PTHR36174">
    <property type="entry name" value="LIPID II:GLYCINE GLYCYLTRANSFERASE"/>
    <property type="match status" value="1"/>
</dbReference>
<dbReference type="InterPro" id="IPR003447">
    <property type="entry name" value="FEMABX"/>
</dbReference>
<dbReference type="Pfam" id="PF02388">
    <property type="entry name" value="FemAB"/>
    <property type="match status" value="2"/>
</dbReference>
<evidence type="ECO:0000256" key="1">
    <source>
        <dbReference type="ARBA" id="ARBA00009943"/>
    </source>
</evidence>
<proteinExistence type="inferred from homology"/>
<dbReference type="InterPro" id="IPR016181">
    <property type="entry name" value="Acyl_CoA_acyltransferase"/>
</dbReference>
<dbReference type="AlphaFoldDB" id="A0A2H0WNS1"/>
<comment type="caution">
    <text evidence="8">The sequence shown here is derived from an EMBL/GenBank/DDBJ whole genome shotgun (WGS) entry which is preliminary data.</text>
</comment>
<dbReference type="GO" id="GO:0016755">
    <property type="term" value="F:aminoacyltransferase activity"/>
    <property type="evidence" value="ECO:0007669"/>
    <property type="project" value="InterPro"/>
</dbReference>
<keyword evidence="7" id="KW-0472">Membrane</keyword>
<keyword evidence="7" id="KW-1133">Transmembrane helix</keyword>
<name>A0A2H0WNS1_9BACT</name>
<dbReference type="GO" id="GO:0008360">
    <property type="term" value="P:regulation of cell shape"/>
    <property type="evidence" value="ECO:0007669"/>
    <property type="project" value="UniProtKB-KW"/>
</dbReference>
<dbReference type="GO" id="GO:0009252">
    <property type="term" value="P:peptidoglycan biosynthetic process"/>
    <property type="evidence" value="ECO:0007669"/>
    <property type="project" value="UniProtKB-KW"/>
</dbReference>
<organism evidence="8 9">
    <name type="scientific">Candidatus Shapirobacteria bacterium CG09_land_8_20_14_0_10_39_12</name>
    <dbReference type="NCBI Taxonomy" id="1974885"/>
    <lineage>
        <taxon>Bacteria</taxon>
        <taxon>Candidatus Shapironibacteriota</taxon>
    </lineage>
</organism>
<dbReference type="GO" id="GO:0071555">
    <property type="term" value="P:cell wall organization"/>
    <property type="evidence" value="ECO:0007669"/>
    <property type="project" value="UniProtKB-KW"/>
</dbReference>
<sequence length="332" mass="39010">MTIREVSEKEKNQFNAVAAHPLQSWEWGEFRQKTGLKVIRLGVFEGKKLKAGYQLTIHPLPKLPYTIIYLAKSSLPNEAAFQTLQKIGRTEKAIFIKLEPNINLPADQSPLNHYCQKGEDNFYHYTFQIDLTKSEEKLLTAMKSKTRYNIRVAQRHGVEIVQDKSKKAFETYLNLMWETTQRQGFYTHTKDYHRQLWETLSKTNIYHLFLAKYKNEILAAYIFFVFNGVLYYPYGASTREHREVMAPHLLFWEAMKFGKKSGCKIFDTWGSLGPNANPKDPWFGFHRFKAGFGGRLVESIGAYDLVINPQFYRLYNLANKLRWRFLRLKTHL</sequence>
<dbReference type="InterPro" id="IPR050644">
    <property type="entry name" value="PG_Glycine_Bridge_Synth"/>
</dbReference>
<reference evidence="9" key="1">
    <citation type="submission" date="2017-09" db="EMBL/GenBank/DDBJ databases">
        <title>Depth-based differentiation of microbial function through sediment-hosted aquifers and enrichment of novel symbionts in the deep terrestrial subsurface.</title>
        <authorList>
            <person name="Probst A.J."/>
            <person name="Ladd B."/>
            <person name="Jarett J.K."/>
            <person name="Geller-Mcgrath D.E."/>
            <person name="Sieber C.M.K."/>
            <person name="Emerson J.B."/>
            <person name="Anantharaman K."/>
            <person name="Thomas B.C."/>
            <person name="Malmstrom R."/>
            <person name="Stieglmeier M."/>
            <person name="Klingl A."/>
            <person name="Woyke T."/>
            <person name="Ryan C.M."/>
            <person name="Banfield J.F."/>
        </authorList>
    </citation>
    <scope>NUCLEOTIDE SEQUENCE [LARGE SCALE GENOMIC DNA]</scope>
</reference>
<gene>
    <name evidence="8" type="ORF">COT64_03490</name>
</gene>
<keyword evidence="7" id="KW-0812">Transmembrane</keyword>
<keyword evidence="4" id="KW-0573">Peptidoglycan synthesis</keyword>
<evidence type="ECO:0000256" key="6">
    <source>
        <dbReference type="ARBA" id="ARBA00023316"/>
    </source>
</evidence>
<keyword evidence="5" id="KW-0012">Acyltransferase</keyword>
<evidence type="ECO:0000256" key="2">
    <source>
        <dbReference type="ARBA" id="ARBA00022679"/>
    </source>
</evidence>
<dbReference type="Proteomes" id="UP000230775">
    <property type="component" value="Unassembled WGS sequence"/>
</dbReference>
<accession>A0A2H0WNS1</accession>
<feature type="transmembrane region" description="Helical" evidence="7">
    <location>
        <begin position="217"/>
        <end position="234"/>
    </location>
</feature>
<comment type="similarity">
    <text evidence="1">Belongs to the FemABX family.</text>
</comment>
<keyword evidence="6" id="KW-0961">Cell wall biogenesis/degradation</keyword>
<dbReference type="PROSITE" id="PS51191">
    <property type="entry name" value="FEMABX"/>
    <property type="match status" value="1"/>
</dbReference>
<evidence type="ECO:0000313" key="8">
    <source>
        <dbReference type="EMBL" id="PIS14277.1"/>
    </source>
</evidence>
<evidence type="ECO:0000313" key="9">
    <source>
        <dbReference type="Proteomes" id="UP000230775"/>
    </source>
</evidence>
<evidence type="ECO:0000256" key="5">
    <source>
        <dbReference type="ARBA" id="ARBA00023315"/>
    </source>
</evidence>
<evidence type="ECO:0000256" key="7">
    <source>
        <dbReference type="SAM" id="Phobius"/>
    </source>
</evidence>
<evidence type="ECO:0000256" key="4">
    <source>
        <dbReference type="ARBA" id="ARBA00022984"/>
    </source>
</evidence>
<dbReference type="SUPFAM" id="SSF55729">
    <property type="entry name" value="Acyl-CoA N-acyltransferases (Nat)"/>
    <property type="match status" value="2"/>
</dbReference>
<dbReference type="Gene3D" id="3.40.630.30">
    <property type="match status" value="1"/>
</dbReference>
<evidence type="ECO:0000256" key="3">
    <source>
        <dbReference type="ARBA" id="ARBA00022960"/>
    </source>
</evidence>
<keyword evidence="3" id="KW-0133">Cell shape</keyword>
<keyword evidence="2" id="KW-0808">Transferase</keyword>
<dbReference type="PANTHER" id="PTHR36174:SF1">
    <property type="entry name" value="LIPID II:GLYCINE GLYCYLTRANSFERASE"/>
    <property type="match status" value="1"/>
</dbReference>
<dbReference type="EMBL" id="PEZI01000073">
    <property type="protein sequence ID" value="PIS14277.1"/>
    <property type="molecule type" value="Genomic_DNA"/>
</dbReference>